<proteinExistence type="predicted"/>
<dbReference type="Proteomes" id="UP000221101">
    <property type="component" value="Unassembled WGS sequence"/>
</dbReference>
<dbReference type="GO" id="GO:0005829">
    <property type="term" value="C:cytosol"/>
    <property type="evidence" value="ECO:0007669"/>
    <property type="project" value="TreeGrafter"/>
</dbReference>
<dbReference type="SUPFAM" id="SSF88659">
    <property type="entry name" value="Sigma3 and sigma4 domains of RNA polymerase sigma factors"/>
    <property type="match status" value="1"/>
</dbReference>
<dbReference type="PANTHER" id="PTHR10948">
    <property type="entry name" value="TRANSPOSASE"/>
    <property type="match status" value="1"/>
</dbReference>
<sequence>MKYQQLTEKQKYQIEIFFKEEFSLSEIARRIGVHKSAVSREIRRNKDIDSYLAESAQSKTQEHRTNAINADTVFSLKWRYISTGVPNR</sequence>
<dbReference type="Pfam" id="PF13936">
    <property type="entry name" value="HTH_38"/>
    <property type="match status" value="1"/>
</dbReference>
<keyword evidence="3" id="KW-1185">Reference proteome</keyword>
<feature type="domain" description="Transposase IS30-like HTH" evidence="1">
    <location>
        <begin position="2"/>
        <end position="45"/>
    </location>
</feature>
<gene>
    <name evidence="2" type="ORF">Xkoz_03355</name>
</gene>
<dbReference type="InterPro" id="IPR036388">
    <property type="entry name" value="WH-like_DNA-bd_sf"/>
</dbReference>
<dbReference type="GO" id="GO:0032196">
    <property type="term" value="P:transposition"/>
    <property type="evidence" value="ECO:0007669"/>
    <property type="project" value="TreeGrafter"/>
</dbReference>
<comment type="caution">
    <text evidence="2">The sequence shown here is derived from an EMBL/GenBank/DDBJ whole genome shotgun (WGS) entry which is preliminary data.</text>
</comment>
<dbReference type="InterPro" id="IPR051917">
    <property type="entry name" value="Transposase-Integrase"/>
</dbReference>
<dbReference type="EMBL" id="NJCX01000030">
    <property type="protein sequence ID" value="PHM69733.1"/>
    <property type="molecule type" value="Genomic_DNA"/>
</dbReference>
<name>A0A2D0L210_9GAMM</name>
<dbReference type="Gene3D" id="1.10.10.10">
    <property type="entry name" value="Winged helix-like DNA-binding domain superfamily/Winged helix DNA-binding domain"/>
    <property type="match status" value="1"/>
</dbReference>
<dbReference type="InterPro" id="IPR025246">
    <property type="entry name" value="IS30-like_HTH"/>
</dbReference>
<dbReference type="AlphaFoldDB" id="A0A2D0L210"/>
<dbReference type="GO" id="GO:0004803">
    <property type="term" value="F:transposase activity"/>
    <property type="evidence" value="ECO:0007669"/>
    <property type="project" value="TreeGrafter"/>
</dbReference>
<organism evidence="2 3">
    <name type="scientific">Xenorhabdus kozodoii</name>
    <dbReference type="NCBI Taxonomy" id="351676"/>
    <lineage>
        <taxon>Bacteria</taxon>
        <taxon>Pseudomonadati</taxon>
        <taxon>Pseudomonadota</taxon>
        <taxon>Gammaproteobacteria</taxon>
        <taxon>Enterobacterales</taxon>
        <taxon>Morganellaceae</taxon>
        <taxon>Xenorhabdus</taxon>
    </lineage>
</organism>
<protein>
    <submittedName>
        <fullName evidence="2">Transposase</fullName>
    </submittedName>
</protein>
<evidence type="ECO:0000313" key="3">
    <source>
        <dbReference type="Proteomes" id="UP000221101"/>
    </source>
</evidence>
<evidence type="ECO:0000259" key="1">
    <source>
        <dbReference type="Pfam" id="PF13936"/>
    </source>
</evidence>
<reference evidence="2 3" key="1">
    <citation type="journal article" date="2017" name="Nat. Microbiol.">
        <title>Natural product diversity associated with the nematode symbionts Photorhabdus and Xenorhabdus.</title>
        <authorList>
            <person name="Tobias N.J."/>
            <person name="Wolff H."/>
            <person name="Djahanschiri B."/>
            <person name="Grundmann F."/>
            <person name="Kronenwerth M."/>
            <person name="Shi Y.M."/>
            <person name="Simonyi S."/>
            <person name="Grun P."/>
            <person name="Shapiro-Ilan D."/>
            <person name="Pidot S.J."/>
            <person name="Stinear T.P."/>
            <person name="Ebersberger I."/>
            <person name="Bode H.B."/>
        </authorList>
    </citation>
    <scope>NUCLEOTIDE SEQUENCE [LARGE SCALE GENOMIC DNA]</scope>
    <source>
        <strain evidence="2 3">DSM 17907</strain>
    </source>
</reference>
<evidence type="ECO:0000313" key="2">
    <source>
        <dbReference type="EMBL" id="PHM69733.1"/>
    </source>
</evidence>
<dbReference type="PANTHER" id="PTHR10948:SF23">
    <property type="entry name" value="TRANSPOSASE INSI FOR INSERTION SEQUENCE ELEMENT IS30A-RELATED"/>
    <property type="match status" value="1"/>
</dbReference>
<accession>A0A2D0L210</accession>
<dbReference type="InterPro" id="IPR013324">
    <property type="entry name" value="RNA_pol_sigma_r3/r4-like"/>
</dbReference>